<name>A0ACC1SI15_9HYPO</name>
<evidence type="ECO:0000313" key="2">
    <source>
        <dbReference type="Proteomes" id="UP001148629"/>
    </source>
</evidence>
<comment type="caution">
    <text evidence="1">The sequence shown here is derived from an EMBL/GenBank/DDBJ whole genome shotgun (WGS) entry which is preliminary data.</text>
</comment>
<organism evidence="1 2">
    <name type="scientific">Fusarium decemcellulare</name>
    <dbReference type="NCBI Taxonomy" id="57161"/>
    <lineage>
        <taxon>Eukaryota</taxon>
        <taxon>Fungi</taxon>
        <taxon>Dikarya</taxon>
        <taxon>Ascomycota</taxon>
        <taxon>Pezizomycotina</taxon>
        <taxon>Sordariomycetes</taxon>
        <taxon>Hypocreomycetidae</taxon>
        <taxon>Hypocreales</taxon>
        <taxon>Nectriaceae</taxon>
        <taxon>Fusarium</taxon>
        <taxon>Fusarium decemcellulare species complex</taxon>
    </lineage>
</organism>
<keyword evidence="2" id="KW-1185">Reference proteome</keyword>
<reference evidence="1" key="1">
    <citation type="submission" date="2022-08" db="EMBL/GenBank/DDBJ databases">
        <title>Genome Sequence of Fusarium decemcellulare.</title>
        <authorList>
            <person name="Buettner E."/>
        </authorList>
    </citation>
    <scope>NUCLEOTIDE SEQUENCE</scope>
    <source>
        <strain evidence="1">Babe19</strain>
    </source>
</reference>
<protein>
    <submittedName>
        <fullName evidence="1">Uncharacterized protein</fullName>
    </submittedName>
</protein>
<evidence type="ECO:0000313" key="1">
    <source>
        <dbReference type="EMBL" id="KAJ3540258.1"/>
    </source>
</evidence>
<dbReference type="Proteomes" id="UP001148629">
    <property type="component" value="Unassembled WGS sequence"/>
</dbReference>
<proteinExistence type="predicted"/>
<dbReference type="EMBL" id="JANRMS010000416">
    <property type="protein sequence ID" value="KAJ3540258.1"/>
    <property type="molecule type" value="Genomic_DNA"/>
</dbReference>
<sequence>MQKPRPGIHQRLHFFSAQFIQHPTILLPTGHRLSSPPVLHELQGCHFSNPLQTRWNTAIVGLKDLQPELIFQICENLCQHCTEKHIDAPQAELWLNKYIGEIAQKVLFHHVGWLGEKETVLYYLLRTIHVKPDLGKHIRVANLTPVPILPQIVPGHWLQQVLPKFRHLLSLDFLLQLYVIIRSEFGVTRLAAASTASLKLIFNQAIYLSPLLQVFCFPFSSCNTFFLFTSQPSDSAASSSVMDQPASPSGGAENRPVSPSHTKFIEGIQQQLPSYAATYSEFKEMRLFIGQHFASRPGHAEVSELVPMDDEYEARLDAIMKIRTGQRAARSKENWDFSATQFTVLITMPLRDLRHLNDRFALRDMLDKVHGLFNHFLQTTRFEGEEERQAKEVSRKLSRRKSNREYRERKKEKQKAASSASSAKQSKSSVSKASKPVLPEKPKPKDIDRNDRERDRAEYLDENLCVVTQTARPEGCHIIPFAWNKNSETLNKTTTFMQLIANCFGIPRDEKTQNTLSKLNAGLGTSDRSWNVIFLCGNLHRWWEHGTWAFKWHGVLPPDEKRPEVATVQLQFVWLPRSESQLGGRRICLEEQYDPEKRLLAGLGHTNGSGDDSQCPKEDCQHCKAAGSCYIFDRYTQHPVISGRLVNVIRDRDVIDDFKVMVDLQWALLRAAAMSGAAGYAELPVGIDDDDDNDDANIIELWRSQVSGWLNPEQIPPEVPQEWLSQTEEERPKPGMPDS</sequence>
<gene>
    <name evidence="1" type="ORF">NM208_g5135</name>
</gene>
<accession>A0ACC1SI15</accession>